<evidence type="ECO:0000256" key="3">
    <source>
        <dbReference type="ARBA" id="ARBA00022692"/>
    </source>
</evidence>
<comment type="similarity">
    <text evidence="2">Belongs to the sphingosine N-acyltransferase family.</text>
</comment>
<feature type="domain" description="TLC" evidence="9">
    <location>
        <begin position="115"/>
        <end position="354"/>
    </location>
</feature>
<dbReference type="SMART" id="SM00724">
    <property type="entry name" value="TLC"/>
    <property type="match status" value="1"/>
</dbReference>
<dbReference type="EMBL" id="JAQQWK010000002">
    <property type="protein sequence ID" value="KAK8051084.1"/>
    <property type="molecule type" value="Genomic_DNA"/>
</dbReference>
<comment type="subcellular location">
    <subcellularLocation>
        <location evidence="1">Membrane</location>
        <topology evidence="1">Multi-pass membrane protein</topology>
    </subcellularLocation>
</comment>
<feature type="region of interest" description="Disordered" evidence="7">
    <location>
        <begin position="397"/>
        <end position="438"/>
    </location>
</feature>
<protein>
    <submittedName>
        <fullName evidence="10">Longevity assurance proteins LAG1/LAC1</fullName>
    </submittedName>
</protein>
<keyword evidence="4 8" id="KW-1133">Transmembrane helix</keyword>
<dbReference type="Pfam" id="PF03798">
    <property type="entry name" value="TRAM_LAG1_CLN8"/>
    <property type="match status" value="1"/>
</dbReference>
<evidence type="ECO:0000256" key="2">
    <source>
        <dbReference type="ARBA" id="ARBA00009808"/>
    </source>
</evidence>
<feature type="transmembrane region" description="Helical" evidence="8">
    <location>
        <begin position="239"/>
        <end position="259"/>
    </location>
</feature>
<dbReference type="PIRSF" id="PIRSF005225">
    <property type="entry name" value="LAG1_LAC1"/>
    <property type="match status" value="1"/>
</dbReference>
<gene>
    <name evidence="10" type="ORF">PG993_002469</name>
</gene>
<keyword evidence="11" id="KW-1185">Reference proteome</keyword>
<feature type="transmembrane region" description="Helical" evidence="8">
    <location>
        <begin position="327"/>
        <end position="346"/>
    </location>
</feature>
<feature type="region of interest" description="Disordered" evidence="7">
    <location>
        <begin position="359"/>
        <end position="378"/>
    </location>
</feature>
<dbReference type="PROSITE" id="PS50922">
    <property type="entry name" value="TLC"/>
    <property type="match status" value="1"/>
</dbReference>
<feature type="transmembrane region" description="Helical" evidence="8">
    <location>
        <begin position="191"/>
        <end position="210"/>
    </location>
</feature>
<evidence type="ECO:0000256" key="1">
    <source>
        <dbReference type="ARBA" id="ARBA00004141"/>
    </source>
</evidence>
<feature type="transmembrane region" description="Helical" evidence="8">
    <location>
        <begin position="120"/>
        <end position="139"/>
    </location>
</feature>
<feature type="transmembrane region" description="Helical" evidence="8">
    <location>
        <begin position="77"/>
        <end position="100"/>
    </location>
</feature>
<evidence type="ECO:0000313" key="10">
    <source>
        <dbReference type="EMBL" id="KAK8051084.1"/>
    </source>
</evidence>
<dbReference type="InterPro" id="IPR016439">
    <property type="entry name" value="Lag1/Lac1-like"/>
</dbReference>
<evidence type="ECO:0000313" key="11">
    <source>
        <dbReference type="Proteomes" id="UP001444661"/>
    </source>
</evidence>
<dbReference type="PANTHER" id="PTHR12560:SF0">
    <property type="entry name" value="LD18904P"/>
    <property type="match status" value="1"/>
</dbReference>
<proteinExistence type="inferred from homology"/>
<feature type="compositionally biased region" description="Basic and acidic residues" evidence="7">
    <location>
        <begin position="417"/>
        <end position="438"/>
    </location>
</feature>
<dbReference type="PANTHER" id="PTHR12560">
    <property type="entry name" value="LONGEVITY ASSURANCE FACTOR 1 LAG1"/>
    <property type="match status" value="1"/>
</dbReference>
<feature type="compositionally biased region" description="Acidic residues" evidence="7">
    <location>
        <begin position="362"/>
        <end position="371"/>
    </location>
</feature>
<name>A0ABR1TWR5_9PEZI</name>
<dbReference type="Proteomes" id="UP001444661">
    <property type="component" value="Unassembled WGS sequence"/>
</dbReference>
<organism evidence="10 11">
    <name type="scientific">Apiospora rasikravindrae</name>
    <dbReference type="NCBI Taxonomy" id="990691"/>
    <lineage>
        <taxon>Eukaryota</taxon>
        <taxon>Fungi</taxon>
        <taxon>Dikarya</taxon>
        <taxon>Ascomycota</taxon>
        <taxon>Pezizomycotina</taxon>
        <taxon>Sordariomycetes</taxon>
        <taxon>Xylariomycetidae</taxon>
        <taxon>Amphisphaeriales</taxon>
        <taxon>Apiosporaceae</taxon>
        <taxon>Apiospora</taxon>
    </lineage>
</organism>
<accession>A0ABR1TWR5</accession>
<evidence type="ECO:0000256" key="4">
    <source>
        <dbReference type="ARBA" id="ARBA00022989"/>
    </source>
</evidence>
<evidence type="ECO:0000259" key="9">
    <source>
        <dbReference type="PROSITE" id="PS50922"/>
    </source>
</evidence>
<evidence type="ECO:0000256" key="5">
    <source>
        <dbReference type="ARBA" id="ARBA00023136"/>
    </source>
</evidence>
<feature type="transmembrane region" description="Helical" evidence="8">
    <location>
        <begin position="30"/>
        <end position="47"/>
    </location>
</feature>
<evidence type="ECO:0000256" key="8">
    <source>
        <dbReference type="SAM" id="Phobius"/>
    </source>
</evidence>
<comment type="caution">
    <text evidence="10">The sequence shown here is derived from an EMBL/GenBank/DDBJ whole genome shotgun (WGS) entry which is preliminary data.</text>
</comment>
<dbReference type="InterPro" id="IPR006634">
    <property type="entry name" value="TLC-dom"/>
</dbReference>
<sequence length="438" mass="49678">MSATSPVLRAHLTAPRKAKTLSQWLFDNQTGLSLSVIAPLLLAHMYMPAARPYTSKFLSLSYYNAHTGKYGAGPSDLCFVAFCIVVCTGIRAALMQHVLVPLGWRWGASTKKDVTRFAEQGWVLAYYSAAWPLGMYLYYKSSYFLNLEGLWAGWPQQRELDGLMKGYFSVQWAYWLQQLIVVNIEASRKDYWEMVIHHVITTSLIAGSYAYHLTRVGHLILVLMDAVELVFPLAKCLKYIGFTTVCDVIFGIFMVTWALTRHLFYLMVTWSFYRDVPRIIPVPCYKGTANDLKGPFPVPEQGWSHLLEPFHDPEGTVCLTKGIHTGFLTFLVALELVICVWSYLIVRVAARVLKGSRAEDVRSDDEGEAEAEEKRKKSDYKEVGVIEKEVGVESVDLATRRRPNGRQPKAGLPLSRSSDRRESRKELLNRIGCDKQIE</sequence>
<evidence type="ECO:0000256" key="6">
    <source>
        <dbReference type="PROSITE-ProRule" id="PRU00205"/>
    </source>
</evidence>
<reference evidence="10 11" key="1">
    <citation type="submission" date="2023-01" db="EMBL/GenBank/DDBJ databases">
        <title>Analysis of 21 Apiospora genomes using comparative genomics revels a genus with tremendous synthesis potential of carbohydrate active enzymes and secondary metabolites.</title>
        <authorList>
            <person name="Sorensen T."/>
        </authorList>
    </citation>
    <scope>NUCLEOTIDE SEQUENCE [LARGE SCALE GENOMIC DNA]</scope>
    <source>
        <strain evidence="10 11">CBS 33761</strain>
    </source>
</reference>
<keyword evidence="3 6" id="KW-0812">Transmembrane</keyword>
<evidence type="ECO:0000256" key="7">
    <source>
        <dbReference type="SAM" id="MobiDB-lite"/>
    </source>
</evidence>
<keyword evidence="5 6" id="KW-0472">Membrane</keyword>